<dbReference type="Proteomes" id="UP001287356">
    <property type="component" value="Unassembled WGS sequence"/>
</dbReference>
<dbReference type="AlphaFoldDB" id="A0AAE0NE98"/>
<evidence type="ECO:0000256" key="1">
    <source>
        <dbReference type="SAM" id="MobiDB-lite"/>
    </source>
</evidence>
<evidence type="ECO:0000313" key="3">
    <source>
        <dbReference type="Proteomes" id="UP001287356"/>
    </source>
</evidence>
<protein>
    <submittedName>
        <fullName evidence="2">Uncharacterized protein</fullName>
    </submittedName>
</protein>
<sequence>MAQPLKRGKMPWMGRSLLVQAQGRTRTRGHIKAAAILSRSRNIHIGGRPKPSPSSTLFELPPAIIDLDSEDSPHVRPSDFRDELEMWEQWREVPELNDLQERVANFKVEAEASKTRWEDWPLPGQPRRLTERDILATVFLGTDSPQPATEQSESNGNGQHRLGRLDQPMFGSLSKDFLDSIGISLRISADNQFTVQVLLSRLAVQSQMPPSPTEDDLYDKFRTSTRESSLSFHDLKRMLASLLQTDSGRRVLSRSVGDIIRACAKFRSEPQASILVLLKQVEFALAARGLPFDMASHSQGTWLKDRLDNITARDITDTPTSRS</sequence>
<organism evidence="2 3">
    <name type="scientific">Lasiosphaeria ovina</name>
    <dbReference type="NCBI Taxonomy" id="92902"/>
    <lineage>
        <taxon>Eukaryota</taxon>
        <taxon>Fungi</taxon>
        <taxon>Dikarya</taxon>
        <taxon>Ascomycota</taxon>
        <taxon>Pezizomycotina</taxon>
        <taxon>Sordariomycetes</taxon>
        <taxon>Sordariomycetidae</taxon>
        <taxon>Sordariales</taxon>
        <taxon>Lasiosphaeriaceae</taxon>
        <taxon>Lasiosphaeria</taxon>
    </lineage>
</organism>
<feature type="compositionally biased region" description="Polar residues" evidence="1">
    <location>
        <begin position="143"/>
        <end position="158"/>
    </location>
</feature>
<evidence type="ECO:0000313" key="2">
    <source>
        <dbReference type="EMBL" id="KAK3379841.1"/>
    </source>
</evidence>
<name>A0AAE0NE98_9PEZI</name>
<dbReference type="EMBL" id="JAULSN010000002">
    <property type="protein sequence ID" value="KAK3379841.1"/>
    <property type="molecule type" value="Genomic_DNA"/>
</dbReference>
<reference evidence="2" key="1">
    <citation type="journal article" date="2023" name="Mol. Phylogenet. Evol.">
        <title>Genome-scale phylogeny and comparative genomics of the fungal order Sordariales.</title>
        <authorList>
            <person name="Hensen N."/>
            <person name="Bonometti L."/>
            <person name="Westerberg I."/>
            <person name="Brannstrom I.O."/>
            <person name="Guillou S."/>
            <person name="Cros-Aarteil S."/>
            <person name="Calhoun S."/>
            <person name="Haridas S."/>
            <person name="Kuo A."/>
            <person name="Mondo S."/>
            <person name="Pangilinan J."/>
            <person name="Riley R."/>
            <person name="LaButti K."/>
            <person name="Andreopoulos B."/>
            <person name="Lipzen A."/>
            <person name="Chen C."/>
            <person name="Yan M."/>
            <person name="Daum C."/>
            <person name="Ng V."/>
            <person name="Clum A."/>
            <person name="Steindorff A."/>
            <person name="Ohm R.A."/>
            <person name="Martin F."/>
            <person name="Silar P."/>
            <person name="Natvig D.O."/>
            <person name="Lalanne C."/>
            <person name="Gautier V."/>
            <person name="Ament-Velasquez S.L."/>
            <person name="Kruys A."/>
            <person name="Hutchinson M.I."/>
            <person name="Powell A.J."/>
            <person name="Barry K."/>
            <person name="Miller A.N."/>
            <person name="Grigoriev I.V."/>
            <person name="Debuchy R."/>
            <person name="Gladieux P."/>
            <person name="Hiltunen Thoren M."/>
            <person name="Johannesson H."/>
        </authorList>
    </citation>
    <scope>NUCLEOTIDE SEQUENCE</scope>
    <source>
        <strain evidence="2">CBS 958.72</strain>
    </source>
</reference>
<comment type="caution">
    <text evidence="2">The sequence shown here is derived from an EMBL/GenBank/DDBJ whole genome shotgun (WGS) entry which is preliminary data.</text>
</comment>
<reference evidence="2" key="2">
    <citation type="submission" date="2023-06" db="EMBL/GenBank/DDBJ databases">
        <authorList>
            <consortium name="Lawrence Berkeley National Laboratory"/>
            <person name="Haridas S."/>
            <person name="Hensen N."/>
            <person name="Bonometti L."/>
            <person name="Westerberg I."/>
            <person name="Brannstrom I.O."/>
            <person name="Guillou S."/>
            <person name="Cros-Aarteil S."/>
            <person name="Calhoun S."/>
            <person name="Kuo A."/>
            <person name="Mondo S."/>
            <person name="Pangilinan J."/>
            <person name="Riley R."/>
            <person name="Labutti K."/>
            <person name="Andreopoulos B."/>
            <person name="Lipzen A."/>
            <person name="Chen C."/>
            <person name="Yanf M."/>
            <person name="Daum C."/>
            <person name="Ng V."/>
            <person name="Clum A."/>
            <person name="Steindorff A."/>
            <person name="Ohm R."/>
            <person name="Martin F."/>
            <person name="Silar P."/>
            <person name="Natvig D."/>
            <person name="Lalanne C."/>
            <person name="Gautier V."/>
            <person name="Ament-Velasquez S.L."/>
            <person name="Kruys A."/>
            <person name="Hutchinson M.I."/>
            <person name="Powell A.J."/>
            <person name="Barry K."/>
            <person name="Miller A.N."/>
            <person name="Grigoriev I.V."/>
            <person name="Debuchy R."/>
            <person name="Gladieux P."/>
            <person name="Thoren M.H."/>
            <person name="Johannesson H."/>
        </authorList>
    </citation>
    <scope>NUCLEOTIDE SEQUENCE</scope>
    <source>
        <strain evidence="2">CBS 958.72</strain>
    </source>
</reference>
<keyword evidence="3" id="KW-1185">Reference proteome</keyword>
<accession>A0AAE0NE98</accession>
<gene>
    <name evidence="2" type="ORF">B0T24DRAFT_171445</name>
</gene>
<feature type="region of interest" description="Disordered" evidence="1">
    <location>
        <begin position="142"/>
        <end position="162"/>
    </location>
</feature>
<proteinExistence type="predicted"/>